<dbReference type="HOGENOM" id="CLU_1240519_0_0_1"/>
<evidence type="ECO:0000313" key="3">
    <source>
        <dbReference type="Proteomes" id="UP000053257"/>
    </source>
</evidence>
<name>A0A0C3PTC6_PHLG1</name>
<dbReference type="Proteomes" id="UP000053257">
    <property type="component" value="Unassembled WGS sequence"/>
</dbReference>
<proteinExistence type="predicted"/>
<gene>
    <name evidence="2" type="ORF">PHLGIDRAFT_196653</name>
</gene>
<organism evidence="2 3">
    <name type="scientific">Phlebiopsis gigantea (strain 11061_1 CR5-6)</name>
    <name type="common">White-rot fungus</name>
    <name type="synonym">Peniophora gigantea</name>
    <dbReference type="NCBI Taxonomy" id="745531"/>
    <lineage>
        <taxon>Eukaryota</taxon>
        <taxon>Fungi</taxon>
        <taxon>Dikarya</taxon>
        <taxon>Basidiomycota</taxon>
        <taxon>Agaricomycotina</taxon>
        <taxon>Agaricomycetes</taxon>
        <taxon>Polyporales</taxon>
        <taxon>Phanerochaetaceae</taxon>
        <taxon>Phlebiopsis</taxon>
    </lineage>
</organism>
<dbReference type="AlphaFoldDB" id="A0A0C3PTC6"/>
<dbReference type="EMBL" id="KN840451">
    <property type="protein sequence ID" value="KIP10758.1"/>
    <property type="molecule type" value="Genomic_DNA"/>
</dbReference>
<keyword evidence="3" id="KW-1185">Reference proteome</keyword>
<accession>A0A0C3PTC6</accession>
<feature type="region of interest" description="Disordered" evidence="1">
    <location>
        <begin position="1"/>
        <end position="23"/>
    </location>
</feature>
<evidence type="ECO:0000256" key="1">
    <source>
        <dbReference type="SAM" id="MobiDB-lite"/>
    </source>
</evidence>
<dbReference type="OrthoDB" id="2143914at2759"/>
<protein>
    <submittedName>
        <fullName evidence="2">Uncharacterized protein</fullName>
    </submittedName>
</protein>
<reference evidence="2 3" key="1">
    <citation type="journal article" date="2014" name="PLoS Genet.">
        <title>Analysis of the Phlebiopsis gigantea genome, transcriptome and secretome provides insight into its pioneer colonization strategies of wood.</title>
        <authorList>
            <person name="Hori C."/>
            <person name="Ishida T."/>
            <person name="Igarashi K."/>
            <person name="Samejima M."/>
            <person name="Suzuki H."/>
            <person name="Master E."/>
            <person name="Ferreira P."/>
            <person name="Ruiz-Duenas F.J."/>
            <person name="Held B."/>
            <person name="Canessa P."/>
            <person name="Larrondo L.F."/>
            <person name="Schmoll M."/>
            <person name="Druzhinina I.S."/>
            <person name="Kubicek C.P."/>
            <person name="Gaskell J.A."/>
            <person name="Kersten P."/>
            <person name="St John F."/>
            <person name="Glasner J."/>
            <person name="Sabat G."/>
            <person name="Splinter BonDurant S."/>
            <person name="Syed K."/>
            <person name="Yadav J."/>
            <person name="Mgbeahuruike A.C."/>
            <person name="Kovalchuk A."/>
            <person name="Asiegbu F.O."/>
            <person name="Lackner G."/>
            <person name="Hoffmeister D."/>
            <person name="Rencoret J."/>
            <person name="Gutierrez A."/>
            <person name="Sun H."/>
            <person name="Lindquist E."/>
            <person name="Barry K."/>
            <person name="Riley R."/>
            <person name="Grigoriev I.V."/>
            <person name="Henrissat B."/>
            <person name="Kues U."/>
            <person name="Berka R.M."/>
            <person name="Martinez A.T."/>
            <person name="Covert S.F."/>
            <person name="Blanchette R.A."/>
            <person name="Cullen D."/>
        </authorList>
    </citation>
    <scope>NUCLEOTIDE SEQUENCE [LARGE SCALE GENOMIC DNA]</scope>
    <source>
        <strain evidence="2 3">11061_1 CR5-6</strain>
    </source>
</reference>
<sequence length="223" mass="24016">MHRLSPSPGLAPDPTPTPSTCSIGLTRTVSQDITSSHVAASAAIVPAVSQAVSSPRPLETSQQDSTLQADSLGHRLEPLELEPELLSPGEAQSIQSRLGELGHGPGLLSSTTASPRESELAAMVLRLLAHYHYTSERDPSEQLAAQAETIASLTAQRDMLMQQYTTASESWQAERDGWERSAEALMAQNSAASAVTKEDIVERLAARLEDENGRWTHKLIMNL</sequence>
<dbReference type="STRING" id="745531.A0A0C3PTC6"/>
<evidence type="ECO:0000313" key="2">
    <source>
        <dbReference type="EMBL" id="KIP10758.1"/>
    </source>
</evidence>